<reference evidence="3" key="2">
    <citation type="submission" date="2023-07" db="EMBL/GenBank/DDBJ databases">
        <title>Genome mining of underrepresented organisms for secondary metabolites.</title>
        <authorList>
            <person name="D'Agostino P.M."/>
        </authorList>
    </citation>
    <scope>NUCLEOTIDE SEQUENCE [LARGE SCALE GENOMIC DNA]</scope>
    <source>
        <strain evidence="3">WS4403</strain>
    </source>
</reference>
<comment type="similarity">
    <text evidence="1">Belongs to the peptidase M32 family.</text>
</comment>
<dbReference type="PANTHER" id="PTHR34217:SF1">
    <property type="entry name" value="CARBOXYPEPTIDASE 1"/>
    <property type="match status" value="1"/>
</dbReference>
<dbReference type="EC" id="3.4.17.19" evidence="1"/>
<reference evidence="2 3" key="1">
    <citation type="submission" date="2021-03" db="EMBL/GenBank/DDBJ databases">
        <authorList>
            <person name="D'Agostino P."/>
            <person name="Huntemann M."/>
            <person name="Clum A."/>
            <person name="Spunde A."/>
            <person name="Palaniappan K."/>
            <person name="Ritter S."/>
            <person name="Mikhailova N."/>
            <person name="Chen I.-M."/>
            <person name="Stamatis D."/>
            <person name="Reddy T."/>
            <person name="O'Malley R."/>
            <person name="Daum C."/>
            <person name="Shapiro N."/>
            <person name="Ivanova N."/>
            <person name="Kyrpides N."/>
            <person name="Woyke T."/>
        </authorList>
    </citation>
    <scope>NUCLEOTIDE SEQUENCE [LARGE SCALE GENOMIC DNA]</scope>
    <source>
        <strain evidence="2 3">WS4403</strain>
    </source>
</reference>
<evidence type="ECO:0000313" key="2">
    <source>
        <dbReference type="EMBL" id="MBP2171537.1"/>
    </source>
</evidence>
<dbReference type="Pfam" id="PF02074">
    <property type="entry name" value="Peptidase_M32"/>
    <property type="match status" value="1"/>
</dbReference>
<keyword evidence="1" id="KW-0482">Metalloprotease</keyword>
<dbReference type="Proteomes" id="UP001195624">
    <property type="component" value="Unassembled WGS sequence"/>
</dbReference>
<dbReference type="PIRSF" id="PIRSF006615">
    <property type="entry name" value="Zn_crbxpep_Taq"/>
    <property type="match status" value="1"/>
</dbReference>
<evidence type="ECO:0000256" key="1">
    <source>
        <dbReference type="PIRNR" id="PIRNR006615"/>
    </source>
</evidence>
<dbReference type="PRINTS" id="PR00998">
    <property type="entry name" value="CRBOXYPTASET"/>
</dbReference>
<name>A0ABS4PFW4_9GAMM</name>
<comment type="function">
    <text evidence="1">Broad specificity carboxypetidase that releases amino acids sequentially from the C-terminus, including neutral, aromatic, polar and basic residues.</text>
</comment>
<protein>
    <recommendedName>
        <fullName evidence="1">Metal-dependent carboxypeptidase</fullName>
        <ecNumber evidence="1">3.4.17.19</ecNumber>
    </recommendedName>
</protein>
<keyword evidence="1" id="KW-0645">Protease</keyword>
<dbReference type="SUPFAM" id="SSF55486">
    <property type="entry name" value="Metalloproteases ('zincins'), catalytic domain"/>
    <property type="match status" value="1"/>
</dbReference>
<dbReference type="PANTHER" id="PTHR34217">
    <property type="entry name" value="METAL-DEPENDENT CARBOXYPEPTIDASE"/>
    <property type="match status" value="1"/>
</dbReference>
<accession>A0ABS4PFW4</accession>
<organism evidence="2 3">
    <name type="scientific">Winslowiella toletana</name>
    <dbReference type="NCBI Taxonomy" id="92490"/>
    <lineage>
        <taxon>Bacteria</taxon>
        <taxon>Pseudomonadati</taxon>
        <taxon>Pseudomonadota</taxon>
        <taxon>Gammaproteobacteria</taxon>
        <taxon>Enterobacterales</taxon>
        <taxon>Erwiniaceae</taxon>
        <taxon>Winslowiella</taxon>
    </lineage>
</organism>
<sequence>MTSAYQHLSKTFQRLSRFGHLSAIAGWDMQTMMPAGGSQARGEALAELSVLQHEILTAKQVGSWLDQAEQESLNDVESANLSEMRRAWQQAALLPAALVEAKSIAGSRCEHAWRQQRPANDWQGFSANLKEVVKLSREEAEIRAQANGCSRYDALLDVFEPGMTSAKLDKTFGDLKLWLPELLQRIVAKQAQEPVERPTGPFAIEAQRQLGLSIMQQLGFDFNAGRLDVSAHPFCGGVPEDVRITTRYKQDEFLSAMMGVIHETGHARYEQNLPKQWLGQPVAHARSTAIHESQSLFFEMQLARSADFLQLILPQVVAQMGAQPALNPGNFVRLNQRVKPGFIRVDADEVSYPAHVILRYEIERALIGGEIEVDDIPAVWQEKMQAYLGIDTRGNYRDGCMQDIHWTDGAFGYFPTYTLGAMYAAQLFQAVKRALPQLESQIRSGDLQPIFDWLQQNIWQHGSRFSTQQLITHATGEDLNPAYFRQHLENRYLHN</sequence>
<comment type="catalytic activity">
    <reaction evidence="1">
        <text>Release of a C-terminal amino acid with broad specificity, except for -Pro.</text>
        <dbReference type="EC" id="3.4.17.19"/>
    </reaction>
</comment>
<proteinExistence type="inferred from homology"/>
<dbReference type="EMBL" id="JAGGMQ010000001">
    <property type="protein sequence ID" value="MBP2171537.1"/>
    <property type="molecule type" value="Genomic_DNA"/>
</dbReference>
<dbReference type="GO" id="GO:0004180">
    <property type="term" value="F:carboxypeptidase activity"/>
    <property type="evidence" value="ECO:0007669"/>
    <property type="project" value="UniProtKB-KW"/>
</dbReference>
<comment type="caution">
    <text evidence="2">The sequence shown here is derived from an EMBL/GenBank/DDBJ whole genome shotgun (WGS) entry which is preliminary data.</text>
</comment>
<keyword evidence="1 2" id="KW-0378">Hydrolase</keyword>
<keyword evidence="1 2" id="KW-0121">Carboxypeptidase</keyword>
<dbReference type="Gene3D" id="1.10.1370.30">
    <property type="match status" value="1"/>
</dbReference>
<keyword evidence="1" id="KW-0479">Metal-binding</keyword>
<dbReference type="CDD" id="cd06460">
    <property type="entry name" value="M32_Taq"/>
    <property type="match status" value="1"/>
</dbReference>
<dbReference type="RefSeq" id="WP_017799994.1">
    <property type="nucleotide sequence ID" value="NZ_JAGGMQ010000001.1"/>
</dbReference>
<keyword evidence="3" id="KW-1185">Reference proteome</keyword>
<gene>
    <name evidence="2" type="ORF">J2125_004729</name>
</gene>
<evidence type="ECO:0000313" key="3">
    <source>
        <dbReference type="Proteomes" id="UP001195624"/>
    </source>
</evidence>
<dbReference type="PROSITE" id="PS52034">
    <property type="entry name" value="PEPTIDASE_M32"/>
    <property type="match status" value="1"/>
</dbReference>
<dbReference type="InterPro" id="IPR001333">
    <property type="entry name" value="Peptidase_M32_Taq"/>
</dbReference>